<name>A0ABS1J3H6_9FIRM</name>
<dbReference type="InterPro" id="IPR008928">
    <property type="entry name" value="6-hairpin_glycosidase_sf"/>
</dbReference>
<dbReference type="PANTHER" id="PTHR33886">
    <property type="entry name" value="UNSATURATED RHAMNOGALACTURONAN HYDROLASE (EUROFUNG)"/>
    <property type="match status" value="1"/>
</dbReference>
<accession>A0ABS1J3H6</accession>
<sequence length="364" mass="41432">MSLSCNATKLAEYLMRKYPLADSYPYKSWSYPQGFYLWAIVRLFEKTGDKRYYDYVLAYGNTHVGDDGTISCFVGDCLDDIMPASILIWLYTKTGEERFKLAAKKARKALDSYPRNSKGGFLHGKHLPGEMWADGLFMELMFLVRYGKYIGDEENSYKEVVKQLSLYFENARKDRTGFVYHAYSDNPYTKWASPLNGCSPEVWSEGLGWYGMALVEALGIIPENFNGREEIRNQLILLCEDLLKTQDWNCGLWYQVVDKPGFPRNFHDTSGSAMFVYTLKKAYDLLLIDNEYAKEVIDKGYKAILSKCSAGIDGGYNISDACDGLCVQNNYDQYVDYTRCVNAKEAVAAVLWALVACEEGTDTI</sequence>
<dbReference type="InterPro" id="IPR010905">
    <property type="entry name" value="Glyco_hydro_88"/>
</dbReference>
<proteinExistence type="predicted"/>
<dbReference type="GO" id="GO:0016787">
    <property type="term" value="F:hydrolase activity"/>
    <property type="evidence" value="ECO:0007669"/>
    <property type="project" value="UniProtKB-KW"/>
</dbReference>
<dbReference type="EMBL" id="JAEPRJ010000001">
    <property type="protein sequence ID" value="MBK5898716.1"/>
    <property type="molecule type" value="Genomic_DNA"/>
</dbReference>
<dbReference type="Gene3D" id="1.50.10.10">
    <property type="match status" value="1"/>
</dbReference>
<evidence type="ECO:0000313" key="2">
    <source>
        <dbReference type="EMBL" id="MBK5898716.1"/>
    </source>
</evidence>
<keyword evidence="3" id="KW-1185">Reference proteome</keyword>
<dbReference type="Pfam" id="PF07470">
    <property type="entry name" value="Glyco_hydro_88"/>
    <property type="match status" value="1"/>
</dbReference>
<dbReference type="PANTHER" id="PTHR33886:SF8">
    <property type="entry name" value="UNSATURATED RHAMNOGALACTURONAN HYDROLASE (EUROFUNG)"/>
    <property type="match status" value="1"/>
</dbReference>
<organism evidence="2 3">
    <name type="scientific">Catonella massiliensis</name>
    <dbReference type="NCBI Taxonomy" id="2799636"/>
    <lineage>
        <taxon>Bacteria</taxon>
        <taxon>Bacillati</taxon>
        <taxon>Bacillota</taxon>
        <taxon>Clostridia</taxon>
        <taxon>Lachnospirales</taxon>
        <taxon>Lachnospiraceae</taxon>
        <taxon>Catonella</taxon>
    </lineage>
</organism>
<reference evidence="2 3" key="1">
    <citation type="submission" date="2021-01" db="EMBL/GenBank/DDBJ databases">
        <title>Isolation and description of Catonella massiliensis sp. nov., a novel Catonella species, isolated from a stable periodontitis subject.</title>
        <authorList>
            <person name="Antezack A."/>
            <person name="Boxberger M."/>
            <person name="La Scola B."/>
            <person name="Monnet-Corti V."/>
        </authorList>
    </citation>
    <scope>NUCLEOTIDE SEQUENCE [LARGE SCALE GENOMIC DNA]</scope>
    <source>
        <strain evidence="2 3">Marseille-Q4567</strain>
    </source>
</reference>
<comment type="caution">
    <text evidence="2">The sequence shown here is derived from an EMBL/GenBank/DDBJ whole genome shotgun (WGS) entry which is preliminary data.</text>
</comment>
<gene>
    <name evidence="2" type="ORF">JJN12_13190</name>
</gene>
<dbReference type="InterPro" id="IPR052043">
    <property type="entry name" value="PolySaccharide_Degr_Enz"/>
</dbReference>
<evidence type="ECO:0000256" key="1">
    <source>
        <dbReference type="ARBA" id="ARBA00022801"/>
    </source>
</evidence>
<keyword evidence="1 2" id="KW-0378">Hydrolase</keyword>
<dbReference type="InterPro" id="IPR012341">
    <property type="entry name" value="6hp_glycosidase-like_sf"/>
</dbReference>
<protein>
    <submittedName>
        <fullName evidence="2">Glycoside hydrolase family 88 protein</fullName>
    </submittedName>
</protein>
<dbReference type="RefSeq" id="WP_208430117.1">
    <property type="nucleotide sequence ID" value="NZ_JAEPRJ010000001.1"/>
</dbReference>
<evidence type="ECO:0000313" key="3">
    <source>
        <dbReference type="Proteomes" id="UP000604730"/>
    </source>
</evidence>
<dbReference type="SUPFAM" id="SSF48208">
    <property type="entry name" value="Six-hairpin glycosidases"/>
    <property type="match status" value="1"/>
</dbReference>
<dbReference type="Proteomes" id="UP000604730">
    <property type="component" value="Unassembled WGS sequence"/>
</dbReference>